<gene>
    <name evidence="4" type="ORF">KUF71_003390</name>
</gene>
<sequence length="898" mass="103471">VQEISSFEEFGNFLKEVGSLIPCPGTGKNGVQSDKCWVYLEPSGKKNKPPPRCQECLKLKKSVDRNIRKKIVSKVKTARKLSEKREIRKKMTKKINCRNKKISMLKEKVEKMVAKYEELKQTQIDKYIANMPPRWQLAIRACISAAKAKSAQGRRYTTQWIYECQMLRIKSLALYKKMIRDNFLPLPALRTLQRYMKNLSPAYGFQMNTFKLLKEKSISMDEQKRHGALLIDEMKLSEYLWFEKHSLQLKGFANLDQFTPESQKDLPADHALVFLFQVFQGQYFQTISAHLSKGAANGQCLAKLILEAVRLLEEAGFFVDAVVTDAASWNRKMWTEFGLTQKLHERQNSTRRYTIDDEEEEEDVDDSGLLAFATTQNKTKSKPKKKIVKRKPKPNVKKIPPLSAIEESNSGASCVHPCDDERRLWFVSDFPHLVKSVKQRVINAEVLETPDGTVKLNHWVIVLKEDEKKGIKVAPKLQKLHFQSESYACMSVKLAFSFFSEQVATAMVHYKNLGVYGLEDCDATVKFIRRMNTLIDAMNSNTRFEGLRLPESVPQQSLCETCGTQHEENTPHQKMPARQVLENFLEYLEKWEVSNTPRDKRLTASAAYGLRVSITTALELSSYLSQKVGFHYFMTRRLNQDALEHFFGEIRQGCGAHSHPDPWQFIQIYRLMSFKSLVKPPKGSNVAGADMLQCLLDQSHPTDDENKQRRILLEKEFDEALDTGEIINGPFSDHTYYENLTIDFGALRMFGGYVARKARKTSVARNCQTCFLSLTAPIEQPLNEDDDIIHSRSLGYLLIPSDALMKILQEIETAVLQVFQSSHLHKDLIFEISSKLKEKDIEQVGCEEHKKQLTKCIMMFYTNPRLIFACEEYNRRFSENAQRKIKAKQQQKLFRLTC</sequence>
<dbReference type="InterPro" id="IPR048366">
    <property type="entry name" value="TNP-like_GBD"/>
</dbReference>
<dbReference type="InterPro" id="IPR048367">
    <property type="entry name" value="TNP-like_RNaseH_C"/>
</dbReference>
<reference evidence="4" key="1">
    <citation type="submission" date="2021-07" db="EMBL/GenBank/DDBJ databases">
        <authorList>
            <person name="Catto M.A."/>
            <person name="Jacobson A."/>
            <person name="Kennedy G."/>
            <person name="Labadie P."/>
            <person name="Hunt B.G."/>
            <person name="Srinivasan R."/>
        </authorList>
    </citation>
    <scope>NUCLEOTIDE SEQUENCE</scope>
    <source>
        <strain evidence="4">PL_HMW_Pooled</strain>
        <tissue evidence="4">Head</tissue>
    </source>
</reference>
<dbReference type="Pfam" id="PF21788">
    <property type="entry name" value="TNP-like_GBD"/>
    <property type="match status" value="1"/>
</dbReference>
<evidence type="ECO:0000313" key="5">
    <source>
        <dbReference type="Proteomes" id="UP001219518"/>
    </source>
</evidence>
<keyword evidence="5" id="KW-1185">Reference proteome</keyword>
<dbReference type="Proteomes" id="UP001219518">
    <property type="component" value="Unassembled WGS sequence"/>
</dbReference>
<accession>A0AAE1GST3</accession>
<dbReference type="Pfam" id="PF21787">
    <property type="entry name" value="TNP-like_RNaseH_N"/>
    <property type="match status" value="1"/>
</dbReference>
<dbReference type="InterPro" id="IPR048365">
    <property type="entry name" value="TNP-like_RNaseH_N"/>
</dbReference>
<comment type="caution">
    <text evidence="4">The sequence shown here is derived from an EMBL/GenBank/DDBJ whole genome shotgun (WGS) entry which is preliminary data.</text>
</comment>
<feature type="domain" description="Transposable element P transposase-like GTP-binding insertion" evidence="2">
    <location>
        <begin position="432"/>
        <end position="544"/>
    </location>
</feature>
<dbReference type="PANTHER" id="PTHR47577">
    <property type="entry name" value="THAP DOMAIN-CONTAINING PROTEIN 6"/>
    <property type="match status" value="1"/>
</dbReference>
<evidence type="ECO:0000259" key="3">
    <source>
        <dbReference type="Pfam" id="PF21789"/>
    </source>
</evidence>
<name>A0AAE1GST3_9NEOP</name>
<protein>
    <submittedName>
        <fullName evidence="4">Transposable element P transposase</fullName>
    </submittedName>
</protein>
<feature type="domain" description="Transposable element P transposase-like RNase H" evidence="1">
    <location>
        <begin position="203"/>
        <end position="338"/>
    </location>
</feature>
<dbReference type="PANTHER" id="PTHR47577:SF2">
    <property type="entry name" value="THAP DOMAIN CONTAINING 9"/>
    <property type="match status" value="1"/>
</dbReference>
<evidence type="ECO:0000259" key="2">
    <source>
        <dbReference type="Pfam" id="PF21788"/>
    </source>
</evidence>
<dbReference type="AlphaFoldDB" id="A0AAE1GST3"/>
<evidence type="ECO:0000313" key="4">
    <source>
        <dbReference type="EMBL" id="KAK3908577.1"/>
    </source>
</evidence>
<dbReference type="Pfam" id="PF21789">
    <property type="entry name" value="TNP-like_RNaseH_C"/>
    <property type="match status" value="1"/>
</dbReference>
<dbReference type="EMBL" id="JAHWGI010000064">
    <property type="protein sequence ID" value="KAK3908577.1"/>
    <property type="molecule type" value="Genomic_DNA"/>
</dbReference>
<proteinExistence type="predicted"/>
<evidence type="ECO:0000259" key="1">
    <source>
        <dbReference type="Pfam" id="PF21787"/>
    </source>
</evidence>
<feature type="non-terminal residue" evidence="4">
    <location>
        <position position="1"/>
    </location>
</feature>
<reference evidence="4" key="2">
    <citation type="journal article" date="2023" name="BMC Genomics">
        <title>Pest status, molecular evolution, and epigenetic factors derived from the genome assembly of Frankliniella fusca, a thysanopteran phytovirus vector.</title>
        <authorList>
            <person name="Catto M.A."/>
            <person name="Labadie P.E."/>
            <person name="Jacobson A.L."/>
            <person name="Kennedy G.G."/>
            <person name="Srinivasan R."/>
            <person name="Hunt B.G."/>
        </authorList>
    </citation>
    <scope>NUCLEOTIDE SEQUENCE</scope>
    <source>
        <strain evidence="4">PL_HMW_Pooled</strain>
    </source>
</reference>
<feature type="domain" description="Transposable element P transposase-like RNase H C-terminal" evidence="3">
    <location>
        <begin position="638"/>
        <end position="670"/>
    </location>
</feature>
<organism evidence="4 5">
    <name type="scientific">Frankliniella fusca</name>
    <dbReference type="NCBI Taxonomy" id="407009"/>
    <lineage>
        <taxon>Eukaryota</taxon>
        <taxon>Metazoa</taxon>
        <taxon>Ecdysozoa</taxon>
        <taxon>Arthropoda</taxon>
        <taxon>Hexapoda</taxon>
        <taxon>Insecta</taxon>
        <taxon>Pterygota</taxon>
        <taxon>Neoptera</taxon>
        <taxon>Paraneoptera</taxon>
        <taxon>Thysanoptera</taxon>
        <taxon>Terebrantia</taxon>
        <taxon>Thripoidea</taxon>
        <taxon>Thripidae</taxon>
        <taxon>Frankliniella</taxon>
    </lineage>
</organism>